<dbReference type="Pfam" id="PF21906">
    <property type="entry name" value="WHD_NrtR"/>
    <property type="match status" value="1"/>
</dbReference>
<evidence type="ECO:0000259" key="1">
    <source>
        <dbReference type="PROSITE" id="PS51462"/>
    </source>
</evidence>
<dbReference type="SUPFAM" id="SSF46785">
    <property type="entry name" value="Winged helix' DNA-binding domain"/>
    <property type="match status" value="1"/>
</dbReference>
<evidence type="ECO:0000313" key="3">
    <source>
        <dbReference type="Proteomes" id="UP000662814"/>
    </source>
</evidence>
<dbReference type="Proteomes" id="UP000662814">
    <property type="component" value="Chromosome"/>
</dbReference>
<dbReference type="PANTHER" id="PTHR43736:SF4">
    <property type="entry name" value="SLR1690 PROTEIN"/>
    <property type="match status" value="1"/>
</dbReference>
<keyword evidence="2" id="KW-0378">Hydrolase</keyword>
<dbReference type="SUPFAM" id="SSF55811">
    <property type="entry name" value="Nudix"/>
    <property type="match status" value="1"/>
</dbReference>
<dbReference type="GO" id="GO:0016787">
    <property type="term" value="F:hydrolase activity"/>
    <property type="evidence" value="ECO:0007669"/>
    <property type="project" value="UniProtKB-KW"/>
</dbReference>
<name>A0ABX6YMT9_9MICO</name>
<sequence length="231" mass="26092">MAASITLAVSTVIFALRPHPDTGHLALWLPLVRRIRSPHKGQWALPGGPLRADEDLAASAARNLRDTTALTPRYLEQLFAFGRPDRSDNRVAPENRTVSIVYWALVHADVASAGVESDNVHWFLAEDVPTLAFDHNQIIEYALWRLRNKMEYSRIATAFLGETFTLSELREVHEVVLERTLDPANFRRQIETSGDVIATDEFRMGGRHRPARLYRHNHSIELADNGPLTGR</sequence>
<organism evidence="2 3">
    <name type="scientific">Paramicrobacterium chengjingii</name>
    <dbReference type="NCBI Taxonomy" id="2769067"/>
    <lineage>
        <taxon>Bacteria</taxon>
        <taxon>Bacillati</taxon>
        <taxon>Actinomycetota</taxon>
        <taxon>Actinomycetes</taxon>
        <taxon>Micrococcales</taxon>
        <taxon>Microbacteriaceae</taxon>
        <taxon>Paramicrobacterium</taxon>
    </lineage>
</organism>
<dbReference type="InterPro" id="IPR036388">
    <property type="entry name" value="WH-like_DNA-bd_sf"/>
</dbReference>
<evidence type="ECO:0000313" key="2">
    <source>
        <dbReference type="EMBL" id="QPZ39617.1"/>
    </source>
</evidence>
<dbReference type="InterPro" id="IPR054105">
    <property type="entry name" value="WHD_NrtR"/>
</dbReference>
<dbReference type="InterPro" id="IPR015797">
    <property type="entry name" value="NUDIX_hydrolase-like_dom_sf"/>
</dbReference>
<dbReference type="EMBL" id="CP061169">
    <property type="protein sequence ID" value="QPZ39617.1"/>
    <property type="molecule type" value="Genomic_DNA"/>
</dbReference>
<proteinExistence type="predicted"/>
<dbReference type="InterPro" id="IPR000086">
    <property type="entry name" value="NUDIX_hydrolase_dom"/>
</dbReference>
<reference evidence="2 3" key="1">
    <citation type="submission" date="2020-12" db="EMBL/GenBank/DDBJ databases">
        <title>Microbacterium sp. HY060.</title>
        <authorList>
            <person name="Zhou J."/>
        </authorList>
    </citation>
    <scope>NUCLEOTIDE SEQUENCE [LARGE SCALE GENOMIC DNA]</scope>
    <source>
        <strain evidence="2 3">HY60</strain>
    </source>
</reference>
<accession>A0ABX6YMT9</accession>
<gene>
    <name evidence="2" type="ORF">HCR76_06075</name>
</gene>
<keyword evidence="3" id="KW-1185">Reference proteome</keyword>
<dbReference type="Gene3D" id="3.90.79.10">
    <property type="entry name" value="Nucleoside Triphosphate Pyrophosphohydrolase"/>
    <property type="match status" value="1"/>
</dbReference>
<dbReference type="PROSITE" id="PS51462">
    <property type="entry name" value="NUDIX"/>
    <property type="match status" value="1"/>
</dbReference>
<dbReference type="Pfam" id="PF00293">
    <property type="entry name" value="NUDIX"/>
    <property type="match status" value="1"/>
</dbReference>
<dbReference type="InterPro" id="IPR036390">
    <property type="entry name" value="WH_DNA-bd_sf"/>
</dbReference>
<dbReference type="Gene3D" id="1.10.10.10">
    <property type="entry name" value="Winged helix-like DNA-binding domain superfamily/Winged helix DNA-binding domain"/>
    <property type="match status" value="1"/>
</dbReference>
<dbReference type="CDD" id="cd18873">
    <property type="entry name" value="NUDIX_NadM_like"/>
    <property type="match status" value="1"/>
</dbReference>
<protein>
    <submittedName>
        <fullName evidence="2">NUDIX hydrolase</fullName>
    </submittedName>
</protein>
<dbReference type="PANTHER" id="PTHR43736">
    <property type="entry name" value="ADP-RIBOSE PYROPHOSPHATASE"/>
    <property type="match status" value="1"/>
</dbReference>
<dbReference type="RefSeq" id="WP_166989155.1">
    <property type="nucleotide sequence ID" value="NZ_CP061169.1"/>
</dbReference>
<feature type="domain" description="Nudix hydrolase" evidence="1">
    <location>
        <begin position="4"/>
        <end position="147"/>
    </location>
</feature>